<dbReference type="EMBL" id="PGGW01000050">
    <property type="protein sequence ID" value="PJE97085.1"/>
    <property type="molecule type" value="Genomic_DNA"/>
</dbReference>
<dbReference type="EMBL" id="PGGW01000039">
    <property type="protein sequence ID" value="PJE97815.1"/>
    <property type="molecule type" value="Genomic_DNA"/>
</dbReference>
<reference evidence="2 3" key="1">
    <citation type="submission" date="2017-11" db="EMBL/GenBank/DDBJ databases">
        <title>Streptomyces carmine sp. nov., a novel actinomycete isolated from Sophora alopecuroides in Xinjiang, China.</title>
        <authorList>
            <person name="Wang Y."/>
            <person name="Luo X."/>
            <person name="Wan C."/>
            <person name="Zhang L."/>
        </authorList>
    </citation>
    <scope>NUCLEOTIDE SEQUENCE [LARGE SCALE GENOMIC DNA]</scope>
    <source>
        <strain evidence="2 3">TRM SA0054</strain>
    </source>
</reference>
<gene>
    <name evidence="2" type="ORF">CUT44_11295</name>
    <name evidence="1" type="ORF">CUT44_14550</name>
</gene>
<accession>A0A2M8M0U3</accession>
<protein>
    <submittedName>
        <fullName evidence="2">Uncharacterized protein</fullName>
    </submittedName>
</protein>
<dbReference type="Proteomes" id="UP000230407">
    <property type="component" value="Unassembled WGS sequence"/>
</dbReference>
<evidence type="ECO:0000313" key="1">
    <source>
        <dbReference type="EMBL" id="PJE97085.1"/>
    </source>
</evidence>
<evidence type="ECO:0000313" key="2">
    <source>
        <dbReference type="EMBL" id="PJE97815.1"/>
    </source>
</evidence>
<keyword evidence="3" id="KW-1185">Reference proteome</keyword>
<sequence>MRTIRDIRESLPEGRRRRFDTELADTEIEALSEIPHRRVTPGNDGFEEFLLSAPFEGLEFGARSCDEQPGTE</sequence>
<dbReference type="AlphaFoldDB" id="A0A2M8M0U3"/>
<proteinExistence type="predicted"/>
<comment type="caution">
    <text evidence="2">The sequence shown here is derived from an EMBL/GenBank/DDBJ whole genome shotgun (WGS) entry which is preliminary data.</text>
</comment>
<evidence type="ECO:0000313" key="3">
    <source>
        <dbReference type="Proteomes" id="UP000230407"/>
    </source>
</evidence>
<name>A0A2M8M0U3_9ACTN</name>
<organism evidence="2 3">
    <name type="scientific">Streptomyces carminius</name>
    <dbReference type="NCBI Taxonomy" id="2665496"/>
    <lineage>
        <taxon>Bacteria</taxon>
        <taxon>Bacillati</taxon>
        <taxon>Actinomycetota</taxon>
        <taxon>Actinomycetes</taxon>
        <taxon>Kitasatosporales</taxon>
        <taxon>Streptomycetaceae</taxon>
        <taxon>Streptomyces</taxon>
    </lineage>
</organism>